<protein>
    <submittedName>
        <fullName evidence="2">HNH endonuclease</fullName>
    </submittedName>
</protein>
<reference evidence="2" key="1">
    <citation type="submission" date="2020-04" db="EMBL/GenBank/DDBJ databases">
        <authorList>
            <person name="Chiriac C."/>
            <person name="Salcher M."/>
            <person name="Ghai R."/>
            <person name="Kavagutti S V."/>
        </authorList>
    </citation>
    <scope>NUCLEOTIDE SEQUENCE</scope>
</reference>
<sequence>MPIMPSNAKCASLGCKHNRSRLSTFCLEHGGRDTYTIKQTKDRRDFNSMYDSKGWKTLRAGQLSKQPLCQSCILMGHVRSAIHVDHVFSWSSIGKEAFFRNVFQSLCSECHSHKTALERMNVYRHYSAKEIDYHLEDYSAVMGLAGIGLDG</sequence>
<dbReference type="InterPro" id="IPR002711">
    <property type="entry name" value="HNH"/>
</dbReference>
<keyword evidence="2" id="KW-0255">Endonuclease</keyword>
<name>A0A6J5LEJ4_9CAUD</name>
<dbReference type="Gene3D" id="1.10.30.50">
    <property type="match status" value="1"/>
</dbReference>
<dbReference type="GO" id="GO:0003676">
    <property type="term" value="F:nucleic acid binding"/>
    <property type="evidence" value="ECO:0007669"/>
    <property type="project" value="InterPro"/>
</dbReference>
<proteinExistence type="predicted"/>
<keyword evidence="2" id="KW-0378">Hydrolase</keyword>
<dbReference type="GO" id="GO:0004519">
    <property type="term" value="F:endonuclease activity"/>
    <property type="evidence" value="ECO:0007669"/>
    <property type="project" value="UniProtKB-KW"/>
</dbReference>
<feature type="domain" description="HNH" evidence="1">
    <location>
        <begin position="69"/>
        <end position="116"/>
    </location>
</feature>
<organism evidence="2">
    <name type="scientific">uncultured Caudovirales phage</name>
    <dbReference type="NCBI Taxonomy" id="2100421"/>
    <lineage>
        <taxon>Viruses</taxon>
        <taxon>Duplodnaviria</taxon>
        <taxon>Heunggongvirae</taxon>
        <taxon>Uroviricota</taxon>
        <taxon>Caudoviricetes</taxon>
        <taxon>Peduoviridae</taxon>
        <taxon>Maltschvirus</taxon>
        <taxon>Maltschvirus maltsch</taxon>
    </lineage>
</organism>
<gene>
    <name evidence="2" type="ORF">UFOVP261_23</name>
</gene>
<evidence type="ECO:0000259" key="1">
    <source>
        <dbReference type="Pfam" id="PF01844"/>
    </source>
</evidence>
<keyword evidence="2" id="KW-0540">Nuclease</keyword>
<dbReference type="EMBL" id="LR796262">
    <property type="protein sequence ID" value="CAB4132465.1"/>
    <property type="molecule type" value="Genomic_DNA"/>
</dbReference>
<dbReference type="Pfam" id="PF01844">
    <property type="entry name" value="HNH"/>
    <property type="match status" value="1"/>
</dbReference>
<evidence type="ECO:0000313" key="2">
    <source>
        <dbReference type="EMBL" id="CAB4132465.1"/>
    </source>
</evidence>
<dbReference type="GO" id="GO:0008270">
    <property type="term" value="F:zinc ion binding"/>
    <property type="evidence" value="ECO:0007669"/>
    <property type="project" value="InterPro"/>
</dbReference>
<accession>A0A6J5LEJ4</accession>